<organism evidence="4 5">
    <name type="scientific">Segatella oulorum</name>
    <dbReference type="NCBI Taxonomy" id="28136"/>
    <lineage>
        <taxon>Bacteria</taxon>
        <taxon>Pseudomonadati</taxon>
        <taxon>Bacteroidota</taxon>
        <taxon>Bacteroidia</taxon>
        <taxon>Bacteroidales</taxon>
        <taxon>Prevotellaceae</taxon>
        <taxon>Segatella</taxon>
    </lineage>
</organism>
<keyword evidence="1" id="KW-0805">Transcription regulation</keyword>
<keyword evidence="2" id="KW-0804">Transcription</keyword>
<evidence type="ECO:0000259" key="3">
    <source>
        <dbReference type="PROSITE" id="PS01124"/>
    </source>
</evidence>
<dbReference type="InterPro" id="IPR018060">
    <property type="entry name" value="HTH_AraC"/>
</dbReference>
<evidence type="ECO:0000256" key="2">
    <source>
        <dbReference type="ARBA" id="ARBA00023163"/>
    </source>
</evidence>
<sequence length="187" mass="22302">MTNSDGNRHNVLKRHYYHKFESDRAPYSRRSSGENTAQFSFDELYLLPFTHQYSEDEQGRGGFVPLEQNLHPTGINVMDEYLQMLHQNCFSYAAFRQKYHAHSSDLSGLVFMLTGLTQEQFRLRWILRTASLLLRYTDMPMSEVARRSGAGSRTNLYYMFQRDYNYPPSQERENAERDRLWKYRIIE</sequence>
<protein>
    <recommendedName>
        <fullName evidence="3">HTH araC/xylS-type domain-containing protein</fullName>
    </recommendedName>
</protein>
<dbReference type="EMBL" id="FUXK01000011">
    <property type="protein sequence ID" value="SJZ81838.1"/>
    <property type="molecule type" value="Genomic_DNA"/>
</dbReference>
<dbReference type="Proteomes" id="UP000190065">
    <property type="component" value="Unassembled WGS sequence"/>
</dbReference>
<gene>
    <name evidence="4" type="ORF">SAMN02745202_01169</name>
</gene>
<reference evidence="4 5" key="1">
    <citation type="submission" date="2017-02" db="EMBL/GenBank/DDBJ databases">
        <authorList>
            <person name="Peterson S.W."/>
        </authorList>
    </citation>
    <scope>NUCLEOTIDE SEQUENCE [LARGE SCALE GENOMIC DNA]</scope>
    <source>
        <strain evidence="4 5">ATCC 43324</strain>
    </source>
</reference>
<feature type="domain" description="HTH araC/xylS-type" evidence="3">
    <location>
        <begin position="75"/>
        <end position="174"/>
    </location>
</feature>
<evidence type="ECO:0000313" key="4">
    <source>
        <dbReference type="EMBL" id="SJZ81838.1"/>
    </source>
</evidence>
<dbReference type="PROSITE" id="PS01124">
    <property type="entry name" value="HTH_ARAC_FAMILY_2"/>
    <property type="match status" value="1"/>
</dbReference>
<dbReference type="Gene3D" id="1.10.10.60">
    <property type="entry name" value="Homeodomain-like"/>
    <property type="match status" value="1"/>
</dbReference>
<dbReference type="InterPro" id="IPR009057">
    <property type="entry name" value="Homeodomain-like_sf"/>
</dbReference>
<dbReference type="AlphaFoldDB" id="A0A1T4NSZ6"/>
<evidence type="ECO:0000313" key="5">
    <source>
        <dbReference type="Proteomes" id="UP000190065"/>
    </source>
</evidence>
<evidence type="ECO:0000256" key="1">
    <source>
        <dbReference type="ARBA" id="ARBA00023015"/>
    </source>
</evidence>
<name>A0A1T4NSZ6_9BACT</name>
<dbReference type="GO" id="GO:0003700">
    <property type="term" value="F:DNA-binding transcription factor activity"/>
    <property type="evidence" value="ECO:0007669"/>
    <property type="project" value="InterPro"/>
</dbReference>
<dbReference type="RefSeq" id="WP_025070356.1">
    <property type="nucleotide sequence ID" value="NZ_FUXK01000011.1"/>
</dbReference>
<dbReference type="GO" id="GO:0043565">
    <property type="term" value="F:sequence-specific DNA binding"/>
    <property type="evidence" value="ECO:0007669"/>
    <property type="project" value="InterPro"/>
</dbReference>
<accession>A0A1T4NSZ6</accession>
<proteinExistence type="predicted"/>
<dbReference type="SUPFAM" id="SSF46689">
    <property type="entry name" value="Homeodomain-like"/>
    <property type="match status" value="1"/>
</dbReference>